<keyword evidence="6" id="KW-0819">tRNA processing</keyword>
<dbReference type="SUPFAM" id="SSF56281">
    <property type="entry name" value="Metallo-hydrolase/oxidoreductase"/>
    <property type="match status" value="2"/>
</dbReference>
<reference evidence="14" key="1">
    <citation type="submission" date="2021-01" db="EMBL/GenBank/DDBJ databases">
        <title>Adiantum capillus-veneris genome.</title>
        <authorList>
            <person name="Fang Y."/>
            <person name="Liao Q."/>
        </authorList>
    </citation>
    <scope>NUCLEOTIDE SEQUENCE</scope>
    <source>
        <strain evidence="14">H3</strain>
        <tissue evidence="14">Leaf</tissue>
    </source>
</reference>
<dbReference type="CDD" id="cd07718">
    <property type="entry name" value="RNaseZ_ELAC1_ELAC2-C-term-like_MBL-fold"/>
    <property type="match status" value="1"/>
</dbReference>
<dbReference type="EMBL" id="JABFUD020000011">
    <property type="protein sequence ID" value="KAI5073640.1"/>
    <property type="molecule type" value="Genomic_DNA"/>
</dbReference>
<sequence length="879" mass="96646">MNTRLFTVYAETSSSVCPKLARRSLTNIISMSTPMAHDAKRLKEDYVACKNDPSLHMEHKSCGAQRNSTGRKLHHLPIRHTVPNQSSNNCFLQIYGTGSDTGETVATVLLFFDQQRFVFNVGEGLQRFCTEYRIKLSKIDHIFLTRICAETAGGLPGLLLTLAGINEIGMTAQIWGPGEFQNLVNAIRRFVPNAAMLHTHSFGGELDEIGGKEMVNTVAGALTPIALLENELVKISAVILHPNGGSDVPKVKGSTRVSVIYICELTEVLGKFDPKKALAKGLNPGPKYGKLQRGESVMSDDGQQKVNPEDVLGPASPGPIIMLVDCPDINFLHALLSLPSLQLYYSGSGKTVNCIVHLSPPSVTNDEHYQEWMLKFNDAHHLMAGRHGKNPGLPILKSSAYQLSKLNYVCPDVFPISGFLEAEHQNLTVQQSLCKMDKAVSAENLLKFRLRPISALGLDSSSVPENFSVLTAREEFARDCKNVLEAKEFVSRVWNRTEEEDSGMCKSEMVPECVLQGERDELEIVFLGTGSSQPSKYRNVSGIYLHLFKQGGILLDCGEGTYAQLKRRYGSEAADDILRNLNCVWISHIHADHHAGLPRLLSERKRLVAGSPADRPILVIGPKPLRAVLHAYEMVEELAMVFLDSSQTTAAAEAAAEALSESNGTADGIMDSSTTMNDGVTTTEQTDKPLKEGGMHFQKGVDATGRSTLRDMLRCTGLQSLQSVEVVHCHNAFGIVIVSESKRNQQGNLRPGWKLVYSGDTRPCQALVDASYGATVLIHEATFDDSMPMEAISKNHSITKEAIEVGMSAGVYRIILTHFSQRYPKIPVFDESYTNKTCIAFDMMSVNLADLLLLPRLLPALKTLFQDEMLLEDEDDSID</sequence>
<organism evidence="14 15">
    <name type="scientific">Adiantum capillus-veneris</name>
    <name type="common">Maidenhair fern</name>
    <dbReference type="NCBI Taxonomy" id="13818"/>
    <lineage>
        <taxon>Eukaryota</taxon>
        <taxon>Viridiplantae</taxon>
        <taxon>Streptophyta</taxon>
        <taxon>Embryophyta</taxon>
        <taxon>Tracheophyta</taxon>
        <taxon>Polypodiopsida</taxon>
        <taxon>Polypodiidae</taxon>
        <taxon>Polypodiales</taxon>
        <taxon>Pteridineae</taxon>
        <taxon>Pteridaceae</taxon>
        <taxon>Vittarioideae</taxon>
        <taxon>Adiantum</taxon>
    </lineage>
</organism>
<evidence type="ECO:0000256" key="2">
    <source>
        <dbReference type="ARBA" id="ARBA00001947"/>
    </source>
</evidence>
<evidence type="ECO:0000313" key="14">
    <source>
        <dbReference type="EMBL" id="KAI5073640.1"/>
    </source>
</evidence>
<feature type="compositionally biased region" description="Polar residues" evidence="12">
    <location>
        <begin position="662"/>
        <end position="684"/>
    </location>
</feature>
<dbReference type="AlphaFoldDB" id="A0A9D4UTP7"/>
<feature type="compositionally biased region" description="Basic and acidic residues" evidence="12">
    <location>
        <begin position="685"/>
        <end position="694"/>
    </location>
</feature>
<keyword evidence="15" id="KW-1185">Reference proteome</keyword>
<gene>
    <name evidence="14" type="ORF">GOP47_0011653</name>
</gene>
<dbReference type="Pfam" id="PF23023">
    <property type="entry name" value="Anti-Pycsar_Apyc1"/>
    <property type="match status" value="1"/>
</dbReference>
<dbReference type="Proteomes" id="UP000886520">
    <property type="component" value="Chromosome 11"/>
</dbReference>
<dbReference type="Gene3D" id="3.60.15.10">
    <property type="entry name" value="Ribonuclease Z/Hydroxyacylglutathione hydrolase-like"/>
    <property type="match status" value="2"/>
</dbReference>
<keyword evidence="9" id="KW-0255">Endonuclease</keyword>
<dbReference type="InterPro" id="IPR047151">
    <property type="entry name" value="RNZ2-like"/>
</dbReference>
<feature type="domain" description="tRNase Z endonuclease" evidence="13">
    <location>
        <begin position="99"/>
        <end position="154"/>
    </location>
</feature>
<evidence type="ECO:0000256" key="4">
    <source>
        <dbReference type="ARBA" id="ARBA00011738"/>
    </source>
</evidence>
<evidence type="ECO:0000256" key="10">
    <source>
        <dbReference type="ARBA" id="ARBA00022801"/>
    </source>
</evidence>
<keyword evidence="11" id="KW-0862">Zinc</keyword>
<keyword evidence="7" id="KW-0540">Nuclease</keyword>
<dbReference type="InterPro" id="IPR027794">
    <property type="entry name" value="tRNase_Z_dom"/>
</dbReference>
<comment type="cofactor">
    <cofactor evidence="2">
        <name>Zn(2+)</name>
        <dbReference type="ChEBI" id="CHEBI:29105"/>
    </cofactor>
</comment>
<name>A0A9D4UTP7_ADICA</name>
<dbReference type="GO" id="GO:0046872">
    <property type="term" value="F:metal ion binding"/>
    <property type="evidence" value="ECO:0007669"/>
    <property type="project" value="UniProtKB-KW"/>
</dbReference>
<dbReference type="PANTHER" id="PTHR12553:SF49">
    <property type="entry name" value="ZINC PHOSPHODIESTERASE ELAC PROTEIN 2"/>
    <property type="match status" value="1"/>
</dbReference>
<evidence type="ECO:0000256" key="1">
    <source>
        <dbReference type="ARBA" id="ARBA00000402"/>
    </source>
</evidence>
<dbReference type="HAMAP" id="MF_01818">
    <property type="entry name" value="RNase_Z_BN"/>
    <property type="match status" value="1"/>
</dbReference>
<dbReference type="GO" id="GO:1990180">
    <property type="term" value="P:mitochondrial tRNA 3'-end processing"/>
    <property type="evidence" value="ECO:0007669"/>
    <property type="project" value="TreeGrafter"/>
</dbReference>
<dbReference type="OrthoDB" id="527344at2759"/>
<comment type="catalytic activity">
    <reaction evidence="1">
        <text>Endonucleolytic cleavage of RNA, removing extra 3' nucleotides from tRNA precursor, generating 3' termini of tRNAs. A 3'-hydroxy group is left at the tRNA terminus and a 5'-phosphoryl group is left at the trailer molecule.</text>
        <dbReference type="EC" id="3.1.26.11"/>
    </reaction>
</comment>
<proteinExistence type="inferred from homology"/>
<dbReference type="Pfam" id="PF13691">
    <property type="entry name" value="Lactamase_B_4"/>
    <property type="match status" value="1"/>
</dbReference>
<evidence type="ECO:0000256" key="3">
    <source>
        <dbReference type="ARBA" id="ARBA00007823"/>
    </source>
</evidence>
<accession>A0A9D4UTP7</accession>
<evidence type="ECO:0000256" key="5">
    <source>
        <dbReference type="ARBA" id="ARBA00012477"/>
    </source>
</evidence>
<evidence type="ECO:0000256" key="12">
    <source>
        <dbReference type="SAM" id="MobiDB-lite"/>
    </source>
</evidence>
<evidence type="ECO:0000256" key="11">
    <source>
        <dbReference type="ARBA" id="ARBA00022833"/>
    </source>
</evidence>
<evidence type="ECO:0000256" key="7">
    <source>
        <dbReference type="ARBA" id="ARBA00022722"/>
    </source>
</evidence>
<evidence type="ECO:0000256" key="6">
    <source>
        <dbReference type="ARBA" id="ARBA00022694"/>
    </source>
</evidence>
<comment type="subunit">
    <text evidence="4">Homodimer.</text>
</comment>
<keyword evidence="8" id="KW-0479">Metal-binding</keyword>
<dbReference type="InterPro" id="IPR036866">
    <property type="entry name" value="RibonucZ/Hydroxyglut_hydro"/>
</dbReference>
<dbReference type="EC" id="3.1.26.11" evidence="5"/>
<dbReference type="PANTHER" id="PTHR12553">
    <property type="entry name" value="ZINC PHOSPHODIESTERASE ELAC PROTEIN 2"/>
    <property type="match status" value="1"/>
</dbReference>
<comment type="similarity">
    <text evidence="3">Belongs to the RNase Z family.</text>
</comment>
<dbReference type="InterPro" id="IPR013471">
    <property type="entry name" value="RNase_Z/BN"/>
</dbReference>
<dbReference type="GO" id="GO:0042781">
    <property type="term" value="F:3'-tRNA processing endoribonuclease activity"/>
    <property type="evidence" value="ECO:0007669"/>
    <property type="project" value="UniProtKB-EC"/>
</dbReference>
<evidence type="ECO:0000256" key="8">
    <source>
        <dbReference type="ARBA" id="ARBA00022723"/>
    </source>
</evidence>
<evidence type="ECO:0000313" key="15">
    <source>
        <dbReference type="Proteomes" id="UP000886520"/>
    </source>
</evidence>
<dbReference type="FunFam" id="3.60.15.10:FF:000037">
    <property type="entry name" value="tRNAse Z4"/>
    <property type="match status" value="1"/>
</dbReference>
<feature type="region of interest" description="Disordered" evidence="12">
    <location>
        <begin position="662"/>
        <end position="698"/>
    </location>
</feature>
<evidence type="ECO:0000259" key="13">
    <source>
        <dbReference type="Pfam" id="PF13691"/>
    </source>
</evidence>
<comment type="caution">
    <text evidence="14">The sequence shown here is derived from an EMBL/GenBank/DDBJ whole genome shotgun (WGS) entry which is preliminary data.</text>
</comment>
<keyword evidence="10" id="KW-0378">Hydrolase</keyword>
<evidence type="ECO:0000256" key="9">
    <source>
        <dbReference type="ARBA" id="ARBA00022759"/>
    </source>
</evidence>
<dbReference type="GO" id="GO:0005739">
    <property type="term" value="C:mitochondrion"/>
    <property type="evidence" value="ECO:0007669"/>
    <property type="project" value="TreeGrafter"/>
</dbReference>
<protein>
    <recommendedName>
        <fullName evidence="5">ribonuclease Z</fullName>
        <ecNumber evidence="5">3.1.26.11</ecNumber>
    </recommendedName>
</protein>